<accession>A0A2G9XCS4</accession>
<keyword evidence="3 5" id="KW-0687">Ribonucleoprotein</keyword>
<dbReference type="NCBIfam" id="TIGR00030">
    <property type="entry name" value="S21p"/>
    <property type="match status" value="1"/>
</dbReference>
<evidence type="ECO:0000256" key="2">
    <source>
        <dbReference type="ARBA" id="ARBA00022980"/>
    </source>
</evidence>
<name>A0A2G9XCS4_UNCKA</name>
<dbReference type="AlphaFoldDB" id="A0A2G9XCS4"/>
<protein>
    <recommendedName>
        <fullName evidence="4 5">Small ribosomal subunit protein bS21</fullName>
    </recommendedName>
</protein>
<dbReference type="InterPro" id="IPR001911">
    <property type="entry name" value="Ribosomal_bS21"/>
</dbReference>
<dbReference type="HAMAP" id="MF_00358">
    <property type="entry name" value="Ribosomal_bS21"/>
    <property type="match status" value="1"/>
</dbReference>
<dbReference type="GO" id="GO:0005840">
    <property type="term" value="C:ribosome"/>
    <property type="evidence" value="ECO:0007669"/>
    <property type="project" value="UniProtKB-KW"/>
</dbReference>
<reference evidence="7 8" key="1">
    <citation type="submission" date="2017-09" db="EMBL/GenBank/DDBJ databases">
        <title>Depth-based differentiation of microbial function through sediment-hosted aquifers and enrichment of novel symbionts in the deep terrestrial subsurface.</title>
        <authorList>
            <person name="Probst A.J."/>
            <person name="Ladd B."/>
            <person name="Jarett J.K."/>
            <person name="Geller-Mcgrath D.E."/>
            <person name="Sieber C.M."/>
            <person name="Emerson J.B."/>
            <person name="Anantharaman K."/>
            <person name="Thomas B.C."/>
            <person name="Malmstrom R."/>
            <person name="Stieglmeier M."/>
            <person name="Klingl A."/>
            <person name="Woyke T."/>
            <person name="Ryan C.M."/>
            <person name="Banfield J.F."/>
        </authorList>
    </citation>
    <scope>NUCLEOTIDE SEQUENCE [LARGE SCALE GENOMIC DNA]</scope>
    <source>
        <strain evidence="7">CG23_combo_of_CG06-09_8_20_14_all_40_14</strain>
    </source>
</reference>
<gene>
    <name evidence="5" type="primary">rpsU</name>
    <name evidence="7" type="ORF">COX53_00835</name>
</gene>
<dbReference type="GO" id="GO:1990904">
    <property type="term" value="C:ribonucleoprotein complex"/>
    <property type="evidence" value="ECO:0007669"/>
    <property type="project" value="UniProtKB-KW"/>
</dbReference>
<comment type="caution">
    <text evidence="7">The sequence shown here is derived from an EMBL/GenBank/DDBJ whole genome shotgun (WGS) entry which is preliminary data.</text>
</comment>
<evidence type="ECO:0000256" key="6">
    <source>
        <dbReference type="RuleBase" id="RU000667"/>
    </source>
</evidence>
<dbReference type="InterPro" id="IPR038380">
    <property type="entry name" value="Ribosomal_bS21_sf"/>
</dbReference>
<evidence type="ECO:0000256" key="4">
    <source>
        <dbReference type="ARBA" id="ARBA00035135"/>
    </source>
</evidence>
<evidence type="ECO:0000256" key="5">
    <source>
        <dbReference type="HAMAP-Rule" id="MF_00358"/>
    </source>
</evidence>
<dbReference type="GO" id="GO:0003735">
    <property type="term" value="F:structural constituent of ribosome"/>
    <property type="evidence" value="ECO:0007669"/>
    <property type="project" value="InterPro"/>
</dbReference>
<dbReference type="EMBL" id="PCQY01000011">
    <property type="protein sequence ID" value="PIP04737.1"/>
    <property type="molecule type" value="Genomic_DNA"/>
</dbReference>
<organism evidence="7 8">
    <name type="scientific">candidate division WWE3 bacterium CG23_combo_of_CG06-09_8_20_14_all_40_14</name>
    <dbReference type="NCBI Taxonomy" id="1975095"/>
    <lineage>
        <taxon>Bacteria</taxon>
        <taxon>Katanobacteria</taxon>
    </lineage>
</organism>
<dbReference type="GO" id="GO:0006412">
    <property type="term" value="P:translation"/>
    <property type="evidence" value="ECO:0007669"/>
    <property type="project" value="UniProtKB-UniRule"/>
</dbReference>
<evidence type="ECO:0000256" key="1">
    <source>
        <dbReference type="ARBA" id="ARBA00006640"/>
    </source>
</evidence>
<sequence length="72" mass="8686">MVLFAKKTMVKVKVQPGESIEQALRRFNREVIEEGIIDEVKEREFYIKPSQIKRERNKIRQTRLNRDKRNNG</sequence>
<evidence type="ECO:0000313" key="7">
    <source>
        <dbReference type="EMBL" id="PIP04737.1"/>
    </source>
</evidence>
<comment type="similarity">
    <text evidence="1 5 6">Belongs to the bacterial ribosomal protein bS21 family.</text>
</comment>
<dbReference type="PRINTS" id="PR00976">
    <property type="entry name" value="RIBOSOMALS21"/>
</dbReference>
<proteinExistence type="inferred from homology"/>
<keyword evidence="2 5" id="KW-0689">Ribosomal protein</keyword>
<dbReference type="Proteomes" id="UP000231388">
    <property type="component" value="Unassembled WGS sequence"/>
</dbReference>
<dbReference type="Pfam" id="PF01165">
    <property type="entry name" value="Ribosomal_S21"/>
    <property type="match status" value="1"/>
</dbReference>
<evidence type="ECO:0000256" key="3">
    <source>
        <dbReference type="ARBA" id="ARBA00023274"/>
    </source>
</evidence>
<evidence type="ECO:0000313" key="8">
    <source>
        <dbReference type="Proteomes" id="UP000231388"/>
    </source>
</evidence>
<dbReference type="Gene3D" id="1.20.5.1150">
    <property type="entry name" value="Ribosomal protein S8"/>
    <property type="match status" value="1"/>
</dbReference>